<dbReference type="EMBL" id="CP021081">
    <property type="protein sequence ID" value="ASN79797.1"/>
    <property type="molecule type" value="Genomic_DNA"/>
</dbReference>
<keyword evidence="1" id="KW-0472">Membrane</keyword>
<dbReference type="NCBIfam" id="NF041646">
    <property type="entry name" value="VC0807_fam"/>
    <property type="match status" value="1"/>
</dbReference>
<evidence type="ECO:0000313" key="3">
    <source>
        <dbReference type="Proteomes" id="UP000259030"/>
    </source>
</evidence>
<reference evidence="2 3" key="1">
    <citation type="submission" date="2017-05" db="EMBL/GenBank/DDBJ databases">
        <title>The complete genome sequence of Deinococcus ficus isolated from the rhizosphere of the Ficus religiosa L. in Taiwan.</title>
        <authorList>
            <person name="Wu K.-M."/>
            <person name="Liao T.-L."/>
            <person name="Liu Y.-M."/>
            <person name="Young C.-C."/>
            <person name="Tsai S.-F."/>
        </authorList>
    </citation>
    <scope>NUCLEOTIDE SEQUENCE [LARGE SCALE GENOMIC DNA]</scope>
    <source>
        <strain evidence="2 3">CC-FR2-10</strain>
    </source>
</reference>
<keyword evidence="3" id="KW-1185">Reference proteome</keyword>
<name>A0A221ST34_9DEIO</name>
<evidence type="ECO:0008006" key="4">
    <source>
        <dbReference type="Google" id="ProtNLM"/>
    </source>
</evidence>
<keyword evidence="1" id="KW-1133">Transmembrane helix</keyword>
<sequence>MTAPTPTPAKPRARIPKTVWDLIFTAAIPIAILSPNLLGEGIGVASLLGGGKDGNVRAFLLSAAIPIAYVAWDLMRHRTLSPVAMIGGAGAIASGALALGIAHWEVDGLPYAILDSARLYLTALLFALSTLTAVPLFRVLLDATTIGESDADRQATTTALRDPVVHRGLVGATLLFAVMELVQGVINSYVNYERVVAKFGTDDFNAQVAQVNAIMRVPGMVISLIGVWLAISLVQRAVKARYGADASLFEPAKLAERHRALQAGAAPVPSGEAQA</sequence>
<feature type="transmembrane region" description="Helical" evidence="1">
    <location>
        <begin position="58"/>
        <end position="75"/>
    </location>
</feature>
<dbReference type="KEGG" id="dfc:DFI_01135"/>
<feature type="transmembrane region" description="Helical" evidence="1">
    <location>
        <begin position="119"/>
        <end position="141"/>
    </location>
</feature>
<keyword evidence="1" id="KW-0812">Transmembrane</keyword>
<gene>
    <name evidence="2" type="ORF">DFI_01135</name>
</gene>
<accession>A0A221ST34</accession>
<evidence type="ECO:0000256" key="1">
    <source>
        <dbReference type="SAM" id="Phobius"/>
    </source>
</evidence>
<organism evidence="2 3">
    <name type="scientific">Deinococcus ficus</name>
    <dbReference type="NCBI Taxonomy" id="317577"/>
    <lineage>
        <taxon>Bacteria</taxon>
        <taxon>Thermotogati</taxon>
        <taxon>Deinococcota</taxon>
        <taxon>Deinococci</taxon>
        <taxon>Deinococcales</taxon>
        <taxon>Deinococcaceae</taxon>
        <taxon>Deinococcus</taxon>
    </lineage>
</organism>
<protein>
    <recommendedName>
        <fullName evidence="4">MFS transporter</fullName>
    </recommendedName>
</protein>
<dbReference type="Proteomes" id="UP000259030">
    <property type="component" value="Chromosome"/>
</dbReference>
<dbReference type="RefSeq" id="WP_027463582.1">
    <property type="nucleotide sequence ID" value="NZ_CP021081.1"/>
</dbReference>
<proteinExistence type="predicted"/>
<feature type="transmembrane region" description="Helical" evidence="1">
    <location>
        <begin position="82"/>
        <end position="104"/>
    </location>
</feature>
<feature type="transmembrane region" description="Helical" evidence="1">
    <location>
        <begin position="210"/>
        <end position="231"/>
    </location>
</feature>
<dbReference type="STRING" id="317577.GCA_000419625_00953"/>
<dbReference type="AlphaFoldDB" id="A0A221ST34"/>
<feature type="transmembrane region" description="Helical" evidence="1">
    <location>
        <begin position="169"/>
        <end position="190"/>
    </location>
</feature>
<feature type="transmembrane region" description="Helical" evidence="1">
    <location>
        <begin position="19"/>
        <end position="38"/>
    </location>
</feature>
<evidence type="ECO:0000313" key="2">
    <source>
        <dbReference type="EMBL" id="ASN79797.1"/>
    </source>
</evidence>